<evidence type="ECO:0000256" key="7">
    <source>
        <dbReference type="ARBA" id="ARBA00022879"/>
    </source>
</evidence>
<evidence type="ECO:0000256" key="2">
    <source>
        <dbReference type="ARBA" id="ARBA00022562"/>
    </source>
</evidence>
<reference evidence="14 15" key="1">
    <citation type="journal article" date="2001" name="Proc. Natl. Acad. Sci. U.S.A.">
        <title>An Epstein-Barr-related herpesvirus from marmoset lymphomas.</title>
        <authorList>
            <person name="Cho Y."/>
            <person name="Ramer J."/>
            <person name="Rivailler P."/>
            <person name="Quink C."/>
            <person name="Garber R.L."/>
            <person name="Beier D.R."/>
            <person name="Wang F."/>
        </authorList>
    </citation>
    <scope>NUCLEOTIDE SEQUENCE [LARGE SCALE GENOMIC DNA]</scope>
    <source>
        <strain evidence="14 15">CJ0149</strain>
    </source>
</reference>
<evidence type="ECO:0000256" key="5">
    <source>
        <dbReference type="ARBA" id="ARBA00022844"/>
    </source>
</evidence>
<keyword evidence="7" id="KW-0261">Viral envelope protein</keyword>
<dbReference type="KEGG" id="vg:955883"/>
<feature type="transmembrane region" description="Helical" evidence="13">
    <location>
        <begin position="208"/>
        <end position="233"/>
    </location>
</feature>
<accession>Q993I0</accession>
<keyword evidence="3 13" id="KW-0812">Transmembrane</keyword>
<dbReference type="OrthoDB" id="7915at10239"/>
<keyword evidence="11" id="KW-1015">Disulfide bond</keyword>
<evidence type="ECO:0000256" key="11">
    <source>
        <dbReference type="ARBA" id="ARBA00023157"/>
    </source>
</evidence>
<name>Q993I0_9GAMA</name>
<dbReference type="Proteomes" id="UP000202809">
    <property type="component" value="Segment"/>
</dbReference>
<dbReference type="InterPro" id="IPR000785">
    <property type="entry name" value="Herpes_glycop_M"/>
</dbReference>
<dbReference type="EMBL" id="AF319782">
    <property type="protein sequence ID" value="AAK38238.1"/>
    <property type="molecule type" value="Genomic_DNA"/>
</dbReference>
<evidence type="ECO:0000256" key="4">
    <source>
        <dbReference type="ARBA" id="ARBA00022812"/>
    </source>
</evidence>
<reference evidence="14 15" key="2">
    <citation type="journal article" date="2002" name="J. Virol.">
        <title>Complete genomic sequence of an Epstein-Barr virus-related herpesvirus naturally infecting a new world primate: a defining point in the evolution of oncogenic lymphocryptoviruses.</title>
        <authorList>
            <person name="Rivailler P."/>
            <person name="Cho Y.G."/>
            <person name="Wang F."/>
        </authorList>
    </citation>
    <scope>NUCLEOTIDE SEQUENCE [LARGE SCALE GENOMIC DNA]</scope>
    <source>
        <strain evidence="14 15">CJ0149</strain>
    </source>
</reference>
<feature type="transmembrane region" description="Helical" evidence="13">
    <location>
        <begin position="78"/>
        <end position="105"/>
    </location>
</feature>
<evidence type="ECO:0000256" key="6">
    <source>
        <dbReference type="ARBA" id="ARBA00022870"/>
    </source>
</evidence>
<sequence>MKSSKNDTFIYGIWIKLLIVYFVMFFIAAAVPILASFPNLGFPCYFNAVVNYSALNLSEYNVMNHITPTLYLEPPEMFTYMFISFMSDCVSAIYYVCAAVAMYLAKKQVSGLTDLSSWINSVGSPTALFLCILKMWSIQTFIQILAYKHLFLSAFIYFLHFVSSVIYATVCITRMSPIWIIKTQDSSIPRNTLLWRVVFQFKPIATNFCMLCLALETLVFSLSICLAIGNSFYVMVADVVLAAINLFVLLPLIWYIITEVWLHKFFPHPYGFYIGTLIGSIILALPLIRYESIFVSAKLHSTIAANISIIPILGSIALMIRVVRSFLKNKDTEYSPLNDDIPMDNKVQKTTRSKMQKKSRLAFGMQQSSPALLELVDSEDELYP</sequence>
<keyword evidence="5" id="KW-0946">Virion</keyword>
<dbReference type="RefSeq" id="NP_733883.1">
    <property type="nucleotide sequence ID" value="NC_004367.1"/>
</dbReference>
<evidence type="ECO:0000256" key="9">
    <source>
        <dbReference type="ARBA" id="ARBA00023046"/>
    </source>
</evidence>
<dbReference type="GeneID" id="955883"/>
<evidence type="ECO:0000256" key="13">
    <source>
        <dbReference type="SAM" id="Phobius"/>
    </source>
</evidence>
<feature type="transmembrane region" description="Helical" evidence="13">
    <location>
        <begin position="270"/>
        <end position="288"/>
    </location>
</feature>
<dbReference type="Pfam" id="PF01528">
    <property type="entry name" value="Herpes_glycop"/>
    <property type="match status" value="1"/>
</dbReference>
<evidence type="ECO:0000313" key="14">
    <source>
        <dbReference type="EMBL" id="AAK38238.1"/>
    </source>
</evidence>
<keyword evidence="15" id="KW-1185">Reference proteome</keyword>
<feature type="transmembrane region" description="Helical" evidence="13">
    <location>
        <begin position="300"/>
        <end position="320"/>
    </location>
</feature>
<keyword evidence="4" id="KW-1040">Host Golgi apparatus</keyword>
<feature type="transmembrane region" description="Helical" evidence="13">
    <location>
        <begin position="12"/>
        <end position="35"/>
    </location>
</feature>
<keyword evidence="9" id="KW-1039">Host endosome</keyword>
<evidence type="ECO:0000313" key="15">
    <source>
        <dbReference type="Proteomes" id="UP000202809"/>
    </source>
</evidence>
<keyword evidence="2" id="KW-1048">Host nucleus</keyword>
<keyword evidence="8 13" id="KW-1133">Transmembrane helix</keyword>
<organism evidence="14 15">
    <name type="scientific">callitrichine gammaherpesvirus 3</name>
    <name type="common">Marmoset lymphocryptovirus</name>
    <dbReference type="NCBI Taxonomy" id="106331"/>
    <lineage>
        <taxon>Viruses</taxon>
        <taxon>Duplodnaviria</taxon>
        <taxon>Heunggongvirae</taxon>
        <taxon>Peploviricota</taxon>
        <taxon>Herviviricetes</taxon>
        <taxon>Herpesvirales</taxon>
        <taxon>Orthoherpesviridae</taxon>
        <taxon>Gammaherpesvirinae</taxon>
        <taxon>Lymphocryptovirus</taxon>
        <taxon>Lymphocryptovirus callitrichinegamma3</taxon>
    </lineage>
</organism>
<evidence type="ECO:0000256" key="3">
    <source>
        <dbReference type="ARBA" id="ARBA00022692"/>
    </source>
</evidence>
<evidence type="ECO:0000256" key="12">
    <source>
        <dbReference type="ARBA" id="ARBA00023180"/>
    </source>
</evidence>
<feature type="transmembrane region" description="Helical" evidence="13">
    <location>
        <begin position="150"/>
        <end position="172"/>
    </location>
</feature>
<evidence type="ECO:0000256" key="1">
    <source>
        <dbReference type="ARBA" id="ARBA00003017"/>
    </source>
</evidence>
<keyword evidence="10 13" id="KW-0472">Membrane</keyword>
<proteinExistence type="inferred from homology"/>
<dbReference type="GO" id="GO:0019031">
    <property type="term" value="C:viral envelope"/>
    <property type="evidence" value="ECO:0007669"/>
    <property type="project" value="UniProtKB-KW"/>
</dbReference>
<evidence type="ECO:0000256" key="10">
    <source>
        <dbReference type="ARBA" id="ARBA00023136"/>
    </source>
</evidence>
<keyword evidence="6" id="KW-1043">Host membrane</keyword>
<dbReference type="HAMAP" id="MF_04035">
    <property type="entry name" value="HSV_GM"/>
    <property type="match status" value="1"/>
</dbReference>
<dbReference type="PRINTS" id="PR00333">
    <property type="entry name" value="HSVINTEGRLMP"/>
</dbReference>
<keyword evidence="12" id="KW-0325">Glycoprotein</keyword>
<protein>
    <submittedName>
        <fullName evidence="14">ORF30</fullName>
    </submittedName>
</protein>
<feature type="transmembrane region" description="Helical" evidence="13">
    <location>
        <begin position="239"/>
        <end position="258"/>
    </location>
</feature>
<comment type="function">
    <text evidence="1">Envelope glycoprotein important for virion assembly and egress. Plays a role in the correct incorporation of gH-gL into virion membrane. Directs the glycoprotein N (gN) to the host trans-Golgi network.</text>
</comment>
<feature type="transmembrane region" description="Helical" evidence="13">
    <location>
        <begin position="117"/>
        <end position="138"/>
    </location>
</feature>
<evidence type="ECO:0000256" key="8">
    <source>
        <dbReference type="ARBA" id="ARBA00022989"/>
    </source>
</evidence>